<keyword evidence="4 6" id="KW-1133">Transmembrane helix</keyword>
<dbReference type="EnsemblProtists" id="PYU1_T014087">
    <property type="protein sequence ID" value="PYU1_T014087"/>
    <property type="gene ID" value="PYU1_G014058"/>
</dbReference>
<dbReference type="InParanoid" id="K3XA38"/>
<dbReference type="AlphaFoldDB" id="K3XA38"/>
<feature type="transmembrane region" description="Helical" evidence="6">
    <location>
        <begin position="205"/>
        <end position="221"/>
    </location>
</feature>
<keyword evidence="5 6" id="KW-0472">Membrane</keyword>
<name>K3XA38_GLOUD</name>
<evidence type="ECO:0000256" key="5">
    <source>
        <dbReference type="ARBA" id="ARBA00023136"/>
    </source>
</evidence>
<reference evidence="8" key="1">
    <citation type="journal article" date="2010" name="Genome Biol.">
        <title>Genome sequence of the necrotrophic plant pathogen Pythium ultimum reveals original pathogenicity mechanisms and effector repertoire.</title>
        <authorList>
            <person name="Levesque C.A."/>
            <person name="Brouwer H."/>
            <person name="Cano L."/>
            <person name="Hamilton J.P."/>
            <person name="Holt C."/>
            <person name="Huitema E."/>
            <person name="Raffaele S."/>
            <person name="Robideau G.P."/>
            <person name="Thines M."/>
            <person name="Win J."/>
            <person name="Zerillo M.M."/>
            <person name="Beakes G.W."/>
            <person name="Boore J.L."/>
            <person name="Busam D."/>
            <person name="Dumas B."/>
            <person name="Ferriera S."/>
            <person name="Fuerstenberg S.I."/>
            <person name="Gachon C.M."/>
            <person name="Gaulin E."/>
            <person name="Govers F."/>
            <person name="Grenville-Briggs L."/>
            <person name="Horner N."/>
            <person name="Hostetler J."/>
            <person name="Jiang R.H."/>
            <person name="Johnson J."/>
            <person name="Krajaejun T."/>
            <person name="Lin H."/>
            <person name="Meijer H.J."/>
            <person name="Moore B."/>
            <person name="Morris P."/>
            <person name="Phuntmart V."/>
            <person name="Puiu D."/>
            <person name="Shetty J."/>
            <person name="Stajich J.E."/>
            <person name="Tripathy S."/>
            <person name="Wawra S."/>
            <person name="van West P."/>
            <person name="Whitty B.R."/>
            <person name="Coutinho P.M."/>
            <person name="Henrissat B."/>
            <person name="Martin F."/>
            <person name="Thomas P.D."/>
            <person name="Tyler B.M."/>
            <person name="De Vries R.P."/>
            <person name="Kamoun S."/>
            <person name="Yandell M."/>
            <person name="Tisserat N."/>
            <person name="Buell C.R."/>
        </authorList>
    </citation>
    <scope>NUCLEOTIDE SEQUENCE</scope>
    <source>
        <strain evidence="8">DAOM:BR144</strain>
    </source>
</reference>
<evidence type="ECO:0000256" key="6">
    <source>
        <dbReference type="SAM" id="Phobius"/>
    </source>
</evidence>
<proteinExistence type="inferred from homology"/>
<feature type="transmembrane region" description="Helical" evidence="6">
    <location>
        <begin position="76"/>
        <end position="95"/>
    </location>
</feature>
<organism evidence="7 8">
    <name type="scientific">Globisporangium ultimum (strain ATCC 200006 / CBS 805.95 / DAOM BR144)</name>
    <name type="common">Pythium ultimum</name>
    <dbReference type="NCBI Taxonomy" id="431595"/>
    <lineage>
        <taxon>Eukaryota</taxon>
        <taxon>Sar</taxon>
        <taxon>Stramenopiles</taxon>
        <taxon>Oomycota</taxon>
        <taxon>Peronosporomycetes</taxon>
        <taxon>Pythiales</taxon>
        <taxon>Pythiaceae</taxon>
        <taxon>Globisporangium</taxon>
    </lineage>
</organism>
<reference evidence="8" key="2">
    <citation type="submission" date="2010-04" db="EMBL/GenBank/DDBJ databases">
        <authorList>
            <person name="Buell R."/>
            <person name="Hamilton J."/>
            <person name="Hostetler J."/>
        </authorList>
    </citation>
    <scope>NUCLEOTIDE SEQUENCE [LARGE SCALE GENOMIC DNA]</scope>
    <source>
        <strain evidence="8">DAOM:BR144</strain>
    </source>
</reference>
<dbReference type="Pfam" id="PF07856">
    <property type="entry name" value="Orai-1"/>
    <property type="match status" value="1"/>
</dbReference>
<accession>K3XA38</accession>
<protein>
    <recommendedName>
        <fullName evidence="9">Calcium release-activated calcium channel protein 1</fullName>
    </recommendedName>
</protein>
<keyword evidence="3 6" id="KW-0812">Transmembrane</keyword>
<dbReference type="EMBL" id="GL376563">
    <property type="status" value="NOT_ANNOTATED_CDS"/>
    <property type="molecule type" value="Genomic_DNA"/>
</dbReference>
<comment type="subcellular location">
    <subcellularLocation>
        <location evidence="1">Membrane</location>
        <topology evidence="1">Multi-pass membrane protein</topology>
    </subcellularLocation>
</comment>
<dbReference type="VEuPathDB" id="FungiDB:PYU1_G014058"/>
<evidence type="ECO:0000256" key="3">
    <source>
        <dbReference type="ARBA" id="ARBA00022692"/>
    </source>
</evidence>
<feature type="transmembrane region" description="Helical" evidence="6">
    <location>
        <begin position="107"/>
        <end position="134"/>
    </location>
</feature>
<dbReference type="eggNOG" id="ENOG502RXTH">
    <property type="taxonomic scope" value="Eukaryota"/>
</dbReference>
<evidence type="ECO:0000313" key="8">
    <source>
        <dbReference type="Proteomes" id="UP000019132"/>
    </source>
</evidence>
<evidence type="ECO:0000256" key="2">
    <source>
        <dbReference type="ARBA" id="ARBA00008062"/>
    </source>
</evidence>
<dbReference type="HOGENOM" id="CLU_078109_1_0_1"/>
<dbReference type="Gene3D" id="1.20.140.140">
    <property type="entry name" value="Calcium release-activated calcium channel protein Orai"/>
    <property type="match status" value="1"/>
</dbReference>
<feature type="transmembrane region" description="Helical" evidence="6">
    <location>
        <begin position="176"/>
        <end position="199"/>
    </location>
</feature>
<comment type="similarity">
    <text evidence="2">Belongs to the Orai family.</text>
</comment>
<evidence type="ECO:0000256" key="1">
    <source>
        <dbReference type="ARBA" id="ARBA00004141"/>
    </source>
</evidence>
<keyword evidence="8" id="KW-1185">Reference proteome</keyword>
<dbReference type="Proteomes" id="UP000019132">
    <property type="component" value="Unassembled WGS sequence"/>
</dbReference>
<dbReference type="InterPro" id="IPR038350">
    <property type="entry name" value="Orai_sf"/>
</dbReference>
<dbReference type="InterPro" id="IPR012446">
    <property type="entry name" value="CRAC_channel"/>
</dbReference>
<dbReference type="GO" id="GO:0016020">
    <property type="term" value="C:membrane"/>
    <property type="evidence" value="ECO:0007669"/>
    <property type="project" value="UniProtKB-SubCell"/>
</dbReference>
<sequence length="252" mass="28913">MAAVGAVVEAVFGSYDLKNAKQWRDEDLTHREQEKQWREDAILRELAWRNADLERERRVLKLENEKRIINARNRQLTAVGHLSALLGAFSMVSTVEVGFPDDLNHVLLVAYGVACCLVFIFMLISMLTCTLLLLAVTRFVTHTLEGEVRELTTLELDLVSPFHAWWLRRCEREWLLAYKCFRLGASLFLLEVTLIGWVVFGRSNATTITMTVVCVVGFLYYQTRVASRWRYLVDFPDPSISSSATYSDQEPT</sequence>
<evidence type="ECO:0000256" key="4">
    <source>
        <dbReference type="ARBA" id="ARBA00022989"/>
    </source>
</evidence>
<reference evidence="7" key="3">
    <citation type="submission" date="2015-02" db="UniProtKB">
        <authorList>
            <consortium name="EnsemblProtists"/>
        </authorList>
    </citation>
    <scope>IDENTIFICATION</scope>
    <source>
        <strain evidence="7">DAOM BR144</strain>
    </source>
</reference>
<evidence type="ECO:0000313" key="7">
    <source>
        <dbReference type="EnsemblProtists" id="PYU1_T014087"/>
    </source>
</evidence>
<evidence type="ECO:0008006" key="9">
    <source>
        <dbReference type="Google" id="ProtNLM"/>
    </source>
</evidence>